<name>A0ABM7G3Q3_9SPHN</name>
<keyword evidence="2" id="KW-1185">Reference proteome</keyword>
<sequence length="104" mass="11593">MKLDWLTSFRDLRAMTPIERAARALCALDGQPEDAPVADGLMWHGYMPQALVVIEALHEPSARMSEAGAELVRYVSPEQPLPAHQGDAANIWRIMIDAMRKDIP</sequence>
<dbReference type="EMBL" id="AP018817">
    <property type="protein sequence ID" value="BBF69181.1"/>
    <property type="molecule type" value="Genomic_DNA"/>
</dbReference>
<reference evidence="1" key="1">
    <citation type="submission" date="2018-07" db="EMBL/GenBank/DDBJ databases">
        <title>Complete genome sequence of Sphingomonas bisphenolicum strain AO1, a bisphenol A degradative bacterium isolated from Japanese farm field.</title>
        <authorList>
            <person name="Murakami M."/>
            <person name="Koh M."/>
            <person name="Koba S."/>
            <person name="Matsumura Y."/>
        </authorList>
    </citation>
    <scope>NUCLEOTIDE SEQUENCE</scope>
    <source>
        <strain evidence="1">AO1</strain>
    </source>
</reference>
<evidence type="ECO:0000313" key="2">
    <source>
        <dbReference type="Proteomes" id="UP001059971"/>
    </source>
</evidence>
<accession>A0ABM7G3Q3</accession>
<dbReference type="Proteomes" id="UP001059971">
    <property type="component" value="Chromosome 1"/>
</dbReference>
<protein>
    <submittedName>
        <fullName evidence="1">Uncharacterized protein</fullName>
    </submittedName>
</protein>
<proteinExistence type="predicted"/>
<evidence type="ECO:0000313" key="1">
    <source>
        <dbReference type="EMBL" id="BBF69181.1"/>
    </source>
</evidence>
<gene>
    <name evidence="1" type="ORF">SBA_ch1_13810</name>
</gene>
<organism evidence="1 2">
    <name type="scientific">Sphingomonas bisphenolicum</name>
    <dbReference type="NCBI Taxonomy" id="296544"/>
    <lineage>
        <taxon>Bacteria</taxon>
        <taxon>Pseudomonadati</taxon>
        <taxon>Pseudomonadota</taxon>
        <taxon>Alphaproteobacteria</taxon>
        <taxon>Sphingomonadales</taxon>
        <taxon>Sphingomonadaceae</taxon>
        <taxon>Sphingomonas</taxon>
    </lineage>
</organism>